<evidence type="ECO:0000313" key="2">
    <source>
        <dbReference type="EMBL" id="KIK50149.1"/>
    </source>
</evidence>
<dbReference type="AlphaFoldDB" id="A0A0D0BL22"/>
<dbReference type="EMBL" id="KN834926">
    <property type="protein sequence ID" value="KIK50149.1"/>
    <property type="molecule type" value="Genomic_DNA"/>
</dbReference>
<dbReference type="Gene3D" id="1.10.150.130">
    <property type="match status" value="1"/>
</dbReference>
<keyword evidence="3" id="KW-1185">Reference proteome</keyword>
<dbReference type="InterPro" id="IPR010998">
    <property type="entry name" value="Integrase_recombinase_N"/>
</dbReference>
<name>A0A0D0BL22_9AGAR</name>
<dbReference type="OrthoDB" id="5598396at2759"/>
<evidence type="ECO:0000256" key="1">
    <source>
        <dbReference type="ARBA" id="ARBA00023125"/>
    </source>
</evidence>
<organism evidence="2 3">
    <name type="scientific">Collybiopsis luxurians FD-317 M1</name>
    <dbReference type="NCBI Taxonomy" id="944289"/>
    <lineage>
        <taxon>Eukaryota</taxon>
        <taxon>Fungi</taxon>
        <taxon>Dikarya</taxon>
        <taxon>Basidiomycota</taxon>
        <taxon>Agaricomycotina</taxon>
        <taxon>Agaricomycetes</taxon>
        <taxon>Agaricomycetidae</taxon>
        <taxon>Agaricales</taxon>
        <taxon>Marasmiineae</taxon>
        <taxon>Omphalotaceae</taxon>
        <taxon>Collybiopsis</taxon>
        <taxon>Collybiopsis luxurians</taxon>
    </lineage>
</organism>
<gene>
    <name evidence="2" type="ORF">GYMLUDRAFT_183151</name>
</gene>
<proteinExistence type="predicted"/>
<evidence type="ECO:0000313" key="3">
    <source>
        <dbReference type="Proteomes" id="UP000053593"/>
    </source>
</evidence>
<feature type="non-terminal residue" evidence="2">
    <location>
        <position position="187"/>
    </location>
</feature>
<dbReference type="GO" id="GO:0003677">
    <property type="term" value="F:DNA binding"/>
    <property type="evidence" value="ECO:0007669"/>
    <property type="project" value="UniProtKB-KW"/>
</dbReference>
<dbReference type="SUPFAM" id="SSF47823">
    <property type="entry name" value="lambda integrase-like, N-terminal domain"/>
    <property type="match status" value="1"/>
</dbReference>
<evidence type="ECO:0008006" key="4">
    <source>
        <dbReference type="Google" id="ProtNLM"/>
    </source>
</evidence>
<reference evidence="2 3" key="1">
    <citation type="submission" date="2014-04" db="EMBL/GenBank/DDBJ databases">
        <title>Evolutionary Origins and Diversification of the Mycorrhizal Mutualists.</title>
        <authorList>
            <consortium name="DOE Joint Genome Institute"/>
            <consortium name="Mycorrhizal Genomics Consortium"/>
            <person name="Kohler A."/>
            <person name="Kuo A."/>
            <person name="Nagy L.G."/>
            <person name="Floudas D."/>
            <person name="Copeland A."/>
            <person name="Barry K.W."/>
            <person name="Cichocki N."/>
            <person name="Veneault-Fourrey C."/>
            <person name="LaButti K."/>
            <person name="Lindquist E.A."/>
            <person name="Lipzen A."/>
            <person name="Lundell T."/>
            <person name="Morin E."/>
            <person name="Murat C."/>
            <person name="Riley R."/>
            <person name="Ohm R."/>
            <person name="Sun H."/>
            <person name="Tunlid A."/>
            <person name="Henrissat B."/>
            <person name="Grigoriev I.V."/>
            <person name="Hibbett D.S."/>
            <person name="Martin F."/>
        </authorList>
    </citation>
    <scope>NUCLEOTIDE SEQUENCE [LARGE SCALE GENOMIC DNA]</scope>
    <source>
        <strain evidence="2 3">FD-317 M1</strain>
    </source>
</reference>
<sequence length="187" mass="21595">MERVLLDALGEQKRSTQCSAHPAIDLKELDTLVRFLQSHSIEKSTKQNYSTGVHDYIRFCTIHNLPLDPTPTTLSRYIAFTSKHIASGPKYLSGARHYLKQFYPHFNVSRSNPLVQATIRGSKKIRADPVHRKPPLRILHIELAYSNRYKSYDDFLFATMLSCAFFACHRIGELTIPNQHSLYDFRK</sequence>
<keyword evidence="1" id="KW-0238">DNA-binding</keyword>
<dbReference type="HOGENOM" id="CLU_083223_1_0_1"/>
<accession>A0A0D0BL22</accession>
<protein>
    <recommendedName>
        <fullName evidence="4">Core-binding (CB) domain-containing protein</fullName>
    </recommendedName>
</protein>
<dbReference type="Proteomes" id="UP000053593">
    <property type="component" value="Unassembled WGS sequence"/>
</dbReference>